<evidence type="ECO:0000256" key="2">
    <source>
        <dbReference type="ARBA" id="ARBA00022670"/>
    </source>
</evidence>
<comment type="similarity">
    <text evidence="1">Belongs to the peptidase C40 family.</text>
</comment>
<accession>A0A2S0KLZ5</accession>
<organism evidence="6 7">
    <name type="scientific">Fastidiosipila sanguinis</name>
    <dbReference type="NCBI Taxonomy" id="236753"/>
    <lineage>
        <taxon>Bacteria</taxon>
        <taxon>Bacillati</taxon>
        <taxon>Bacillota</taxon>
        <taxon>Clostridia</taxon>
        <taxon>Eubacteriales</taxon>
        <taxon>Oscillospiraceae</taxon>
        <taxon>Fastidiosipila</taxon>
    </lineage>
</organism>
<dbReference type="SUPFAM" id="SSF54001">
    <property type="entry name" value="Cysteine proteinases"/>
    <property type="match status" value="1"/>
</dbReference>
<dbReference type="GO" id="GO:0006508">
    <property type="term" value="P:proteolysis"/>
    <property type="evidence" value="ECO:0007669"/>
    <property type="project" value="UniProtKB-KW"/>
</dbReference>
<gene>
    <name evidence="6" type="ORF">C5Q98_01780</name>
</gene>
<proteinExistence type="inferred from homology"/>
<dbReference type="AlphaFoldDB" id="A0A2S0KLZ5"/>
<dbReference type="InterPro" id="IPR008044">
    <property type="entry name" value="Phage_lysin"/>
</dbReference>
<evidence type="ECO:0000313" key="6">
    <source>
        <dbReference type="EMBL" id="AVM42038.1"/>
    </source>
</evidence>
<dbReference type="EMBL" id="CP027226">
    <property type="protein sequence ID" value="AVM42038.1"/>
    <property type="molecule type" value="Genomic_DNA"/>
</dbReference>
<sequence length="141" mass="15819">MVVSKEQKNKFINWFEERLGKVKYSMDLDKRQGPDYYDCSSAVFNALIAAGILDEGHIIGSTEDLFALDGIIFEEIDFSELQSGDIFVAGEKGNSLGSNGHTGVYYSDDKIIHCNYKDNGISITEIEGRVGGPPVYWYRFK</sequence>
<name>A0A2S0KLZ5_9FIRM</name>
<keyword evidence="4" id="KW-0788">Thiol protease</keyword>
<dbReference type="Gene3D" id="3.90.1720.10">
    <property type="entry name" value="endopeptidase domain like (from Nostoc punctiforme)"/>
    <property type="match status" value="1"/>
</dbReference>
<reference evidence="7" key="1">
    <citation type="submission" date="2018-02" db="EMBL/GenBank/DDBJ databases">
        <authorList>
            <person name="Holder M.E."/>
            <person name="Ajami N.J."/>
            <person name="Petrosino J.F."/>
        </authorList>
    </citation>
    <scope>NUCLEOTIDE SEQUENCE [LARGE SCALE GENOMIC DNA]</scope>
    <source>
        <strain evidence="7">CCUG 47711</strain>
    </source>
</reference>
<keyword evidence="2" id="KW-0645">Protease</keyword>
<dbReference type="PROSITE" id="PS51935">
    <property type="entry name" value="NLPC_P60"/>
    <property type="match status" value="1"/>
</dbReference>
<evidence type="ECO:0000259" key="5">
    <source>
        <dbReference type="PROSITE" id="PS51935"/>
    </source>
</evidence>
<dbReference type="Proteomes" id="UP000237947">
    <property type="component" value="Chromosome"/>
</dbReference>
<keyword evidence="3" id="KW-0378">Hydrolase</keyword>
<dbReference type="GO" id="GO:0008234">
    <property type="term" value="F:cysteine-type peptidase activity"/>
    <property type="evidence" value="ECO:0007669"/>
    <property type="project" value="UniProtKB-KW"/>
</dbReference>
<dbReference type="KEGG" id="fsa:C5Q98_01780"/>
<dbReference type="Pfam" id="PF05382">
    <property type="entry name" value="Amidase_5"/>
    <property type="match status" value="1"/>
</dbReference>
<dbReference type="InterPro" id="IPR038765">
    <property type="entry name" value="Papain-like_cys_pep_sf"/>
</dbReference>
<evidence type="ECO:0000256" key="3">
    <source>
        <dbReference type="ARBA" id="ARBA00022801"/>
    </source>
</evidence>
<feature type="domain" description="NlpC/P60" evidence="5">
    <location>
        <begin position="5"/>
        <end position="141"/>
    </location>
</feature>
<evidence type="ECO:0000256" key="1">
    <source>
        <dbReference type="ARBA" id="ARBA00007074"/>
    </source>
</evidence>
<dbReference type="InterPro" id="IPR000064">
    <property type="entry name" value="NLP_P60_dom"/>
</dbReference>
<protein>
    <recommendedName>
        <fullName evidence="5">NlpC/P60 domain-containing protein</fullName>
    </recommendedName>
</protein>
<evidence type="ECO:0000313" key="7">
    <source>
        <dbReference type="Proteomes" id="UP000237947"/>
    </source>
</evidence>
<evidence type="ECO:0000256" key="4">
    <source>
        <dbReference type="ARBA" id="ARBA00022807"/>
    </source>
</evidence>
<keyword evidence="7" id="KW-1185">Reference proteome</keyword>